<organism evidence="2 3">
    <name type="scientific">Haloglomus irregulare</name>
    <dbReference type="NCBI Taxonomy" id="2234134"/>
    <lineage>
        <taxon>Archaea</taxon>
        <taxon>Methanobacteriati</taxon>
        <taxon>Methanobacteriota</taxon>
        <taxon>Stenosarchaea group</taxon>
        <taxon>Halobacteria</taxon>
        <taxon>Halobacteriales</taxon>
        <taxon>Natronomonadaceae</taxon>
        <taxon>Haloglomus</taxon>
    </lineage>
</organism>
<dbReference type="RefSeq" id="WP_144261019.1">
    <property type="nucleotide sequence ID" value="NZ_QMDX01000002.1"/>
</dbReference>
<dbReference type="EMBL" id="QMDX01000002">
    <property type="protein sequence ID" value="TSD15180.1"/>
    <property type="molecule type" value="Genomic_DNA"/>
</dbReference>
<evidence type="ECO:0000313" key="2">
    <source>
        <dbReference type="EMBL" id="TSD15180.1"/>
    </source>
</evidence>
<dbReference type="InterPro" id="IPR032710">
    <property type="entry name" value="NTF2-like_dom_sf"/>
</dbReference>
<reference evidence="2 3" key="1">
    <citation type="submission" date="2018-06" db="EMBL/GenBank/DDBJ databases">
        <title>Natronomonas sp. F16-60 a new haloarchaeon isolated from a solar saltern of Isla Cristina, Huelva, Spain.</title>
        <authorList>
            <person name="Duran-Viseras A."/>
            <person name="Sanchez-Porro C."/>
            <person name="Ventosa A."/>
        </authorList>
    </citation>
    <scope>NUCLEOTIDE SEQUENCE [LARGE SCALE GENOMIC DNA]</scope>
    <source>
        <strain evidence="2 3">F16-60</strain>
    </source>
</reference>
<protein>
    <submittedName>
        <fullName evidence="2">Nuclear transport factor 2 family protein</fullName>
    </submittedName>
</protein>
<proteinExistence type="predicted"/>
<sequence>MGTDASDLAREYYRRIDGGAYGALRDLLADGFVQHRPDMTLEGADRFVAFMRDERPETDTTHVVEHVYHTTGTGPGASTGTDPDAVRVAVEGRLERANGETWFRFLDAFLVRDGLLRELRTYTF</sequence>
<dbReference type="AlphaFoldDB" id="A0A554NDU5"/>
<dbReference type="InterPro" id="IPR037401">
    <property type="entry name" value="SnoaL-like"/>
</dbReference>
<dbReference type="OrthoDB" id="145984at2157"/>
<evidence type="ECO:0000259" key="1">
    <source>
        <dbReference type="Pfam" id="PF12680"/>
    </source>
</evidence>
<dbReference type="SUPFAM" id="SSF54427">
    <property type="entry name" value="NTF2-like"/>
    <property type="match status" value="1"/>
</dbReference>
<dbReference type="Pfam" id="PF12680">
    <property type="entry name" value="SnoaL_2"/>
    <property type="match status" value="1"/>
</dbReference>
<feature type="domain" description="SnoaL-like" evidence="1">
    <location>
        <begin position="9"/>
        <end position="118"/>
    </location>
</feature>
<keyword evidence="3" id="KW-1185">Reference proteome</keyword>
<dbReference type="Proteomes" id="UP000319894">
    <property type="component" value="Unassembled WGS sequence"/>
</dbReference>
<dbReference type="InParanoid" id="A0A554NDU5"/>
<name>A0A554NDU5_9EURY</name>
<gene>
    <name evidence="2" type="ORF">DP107_04830</name>
</gene>
<accession>A0A554NDU5</accession>
<evidence type="ECO:0000313" key="3">
    <source>
        <dbReference type="Proteomes" id="UP000319894"/>
    </source>
</evidence>
<dbReference type="Gene3D" id="3.10.450.50">
    <property type="match status" value="1"/>
</dbReference>
<comment type="caution">
    <text evidence="2">The sequence shown here is derived from an EMBL/GenBank/DDBJ whole genome shotgun (WGS) entry which is preliminary data.</text>
</comment>